<evidence type="ECO:0000313" key="2">
    <source>
        <dbReference type="EMBL" id="OYD09014.1"/>
    </source>
</evidence>
<dbReference type="EMBL" id="NOWF01000002">
    <property type="protein sequence ID" value="OYD09014.1"/>
    <property type="molecule type" value="Genomic_DNA"/>
</dbReference>
<accession>A0A235B9P6</accession>
<keyword evidence="3" id="KW-1185">Reference proteome</keyword>
<dbReference type="AlphaFoldDB" id="A0A235B9P6"/>
<name>A0A235B9P6_9BACL</name>
<dbReference type="Proteomes" id="UP000215459">
    <property type="component" value="Unassembled WGS sequence"/>
</dbReference>
<evidence type="ECO:0000256" key="1">
    <source>
        <dbReference type="SAM" id="MobiDB-lite"/>
    </source>
</evidence>
<organism evidence="2 3">
    <name type="scientific">Paludifilum halophilum</name>
    <dbReference type="NCBI Taxonomy" id="1642702"/>
    <lineage>
        <taxon>Bacteria</taxon>
        <taxon>Bacillati</taxon>
        <taxon>Bacillota</taxon>
        <taxon>Bacilli</taxon>
        <taxon>Bacillales</taxon>
        <taxon>Thermoactinomycetaceae</taxon>
        <taxon>Paludifilum</taxon>
    </lineage>
</organism>
<proteinExistence type="predicted"/>
<dbReference type="OrthoDB" id="9896592at2"/>
<comment type="caution">
    <text evidence="2">The sequence shown here is derived from an EMBL/GenBank/DDBJ whole genome shotgun (WGS) entry which is preliminary data.</text>
</comment>
<reference evidence="2 3" key="1">
    <citation type="submission" date="2017-07" db="EMBL/GenBank/DDBJ databases">
        <title>The genome sequence of Paludifilum halophilum highlights mechanisms for microbial adaptation to high salt environemnts.</title>
        <authorList>
            <person name="Belbahri L."/>
        </authorList>
    </citation>
    <scope>NUCLEOTIDE SEQUENCE [LARGE SCALE GENOMIC DNA]</scope>
    <source>
        <strain evidence="2 3">DSM 102817</strain>
    </source>
</reference>
<dbReference type="RefSeq" id="WP_094263362.1">
    <property type="nucleotide sequence ID" value="NZ_NOWF01000002.1"/>
</dbReference>
<evidence type="ECO:0000313" key="3">
    <source>
        <dbReference type="Proteomes" id="UP000215459"/>
    </source>
</evidence>
<protein>
    <submittedName>
        <fullName evidence="2">Uncharacterized protein</fullName>
    </submittedName>
</protein>
<sequence length="118" mass="13881">MTDRDDPWMTLELQGDYGHLVYIHRETKRNDHPLRAKIKRESLFHWKIYIEGELYINGSQVRGWILQEVQYLKSRAIQKAKALLEASRNQEATLSHPKPPNGSYPLVKNRLWGEEGEP</sequence>
<gene>
    <name evidence="2" type="ORF">CHM34_04365</name>
</gene>
<feature type="region of interest" description="Disordered" evidence="1">
    <location>
        <begin position="88"/>
        <end position="118"/>
    </location>
</feature>